<gene>
    <name evidence="9" type="ORF">VTK73DRAFT_4855</name>
</gene>
<keyword evidence="5" id="KW-0819">tRNA processing</keyword>
<evidence type="ECO:0000256" key="5">
    <source>
        <dbReference type="ARBA" id="ARBA00022694"/>
    </source>
</evidence>
<name>A0ABR3WRN6_9PEZI</name>
<comment type="subcellular location">
    <subcellularLocation>
        <location evidence="1">Nucleus</location>
    </subcellularLocation>
</comment>
<reference evidence="9 10" key="1">
    <citation type="journal article" date="2024" name="Commun. Biol.">
        <title>Comparative genomic analysis of thermophilic fungi reveals convergent evolutionary adaptations and gene losses.</title>
        <authorList>
            <person name="Steindorff A.S."/>
            <person name="Aguilar-Pontes M.V."/>
            <person name="Robinson A.J."/>
            <person name="Andreopoulos B."/>
            <person name="LaButti K."/>
            <person name="Kuo A."/>
            <person name="Mondo S."/>
            <person name="Riley R."/>
            <person name="Otillar R."/>
            <person name="Haridas S."/>
            <person name="Lipzen A."/>
            <person name="Grimwood J."/>
            <person name="Schmutz J."/>
            <person name="Clum A."/>
            <person name="Reid I.D."/>
            <person name="Moisan M.C."/>
            <person name="Butler G."/>
            <person name="Nguyen T.T.M."/>
            <person name="Dewar K."/>
            <person name="Conant G."/>
            <person name="Drula E."/>
            <person name="Henrissat B."/>
            <person name="Hansel C."/>
            <person name="Singer S."/>
            <person name="Hutchinson M.I."/>
            <person name="de Vries R.P."/>
            <person name="Natvig D.O."/>
            <person name="Powell A.J."/>
            <person name="Tsang A."/>
            <person name="Grigoriev I.V."/>
        </authorList>
    </citation>
    <scope>NUCLEOTIDE SEQUENCE [LARGE SCALE GENOMIC DNA]</scope>
    <source>
        <strain evidence="9 10">ATCC 24622</strain>
    </source>
</reference>
<comment type="similarity">
    <text evidence="2 8">Belongs to the CGI121/TPRKB family.</text>
</comment>
<evidence type="ECO:0000256" key="4">
    <source>
        <dbReference type="ARBA" id="ARBA00016009"/>
    </source>
</evidence>
<evidence type="ECO:0000256" key="3">
    <source>
        <dbReference type="ARBA" id="ARBA00015316"/>
    </source>
</evidence>
<evidence type="ECO:0000256" key="7">
    <source>
        <dbReference type="ARBA" id="ARBA00025043"/>
    </source>
</evidence>
<evidence type="ECO:0000313" key="10">
    <source>
        <dbReference type="Proteomes" id="UP001586593"/>
    </source>
</evidence>
<dbReference type="PANTHER" id="PTHR15840:SF10">
    <property type="entry name" value="EKC_KEOPS COMPLEX SUBUNIT TPRKB"/>
    <property type="match status" value="1"/>
</dbReference>
<evidence type="ECO:0000256" key="1">
    <source>
        <dbReference type="ARBA" id="ARBA00004123"/>
    </source>
</evidence>
<comment type="caution">
    <text evidence="9">The sequence shown here is derived from an EMBL/GenBank/DDBJ whole genome shotgun (WGS) entry which is preliminary data.</text>
</comment>
<protein>
    <recommendedName>
        <fullName evidence="4">EKC/KEOPS complex subunit CGI121</fullName>
    </recommendedName>
    <alternativeName>
        <fullName evidence="3">EKC/KEOPS complex subunit cgi121</fullName>
    </alternativeName>
</protein>
<dbReference type="Proteomes" id="UP001586593">
    <property type="component" value="Unassembled WGS sequence"/>
</dbReference>
<organism evidence="9 10">
    <name type="scientific">Phialemonium thermophilum</name>
    <dbReference type="NCBI Taxonomy" id="223376"/>
    <lineage>
        <taxon>Eukaryota</taxon>
        <taxon>Fungi</taxon>
        <taxon>Dikarya</taxon>
        <taxon>Ascomycota</taxon>
        <taxon>Pezizomycotina</taxon>
        <taxon>Sordariomycetes</taxon>
        <taxon>Sordariomycetidae</taxon>
        <taxon>Cephalothecales</taxon>
        <taxon>Cephalothecaceae</taxon>
        <taxon>Phialemonium</taxon>
    </lineage>
</organism>
<dbReference type="SUPFAM" id="SSF143870">
    <property type="entry name" value="PF0523-like"/>
    <property type="match status" value="1"/>
</dbReference>
<sequence>MELETIHLEHVPETHIVYAALFQDVKNAAFLHSQLLARNTEFEYAFIDAASVVSRFHVLSAVFKALTVLLDGTLKTPNVHSEVVCSLSPSNNIAEAYRRFGIGPTTRDVIVIKISHPAAPVTVESVRTHLAAHIECASTSPLSDHAIAACTDLARVRKYYKLGGAPALERFSKRAEGEHEEGLVQGTTAQTRRELTILAVSAMALRGL</sequence>
<evidence type="ECO:0000256" key="6">
    <source>
        <dbReference type="ARBA" id="ARBA00023242"/>
    </source>
</evidence>
<evidence type="ECO:0000256" key="8">
    <source>
        <dbReference type="RuleBase" id="RU004398"/>
    </source>
</evidence>
<evidence type="ECO:0000256" key="2">
    <source>
        <dbReference type="ARBA" id="ARBA00005546"/>
    </source>
</evidence>
<keyword evidence="10" id="KW-1185">Reference proteome</keyword>
<dbReference type="Pfam" id="PF08617">
    <property type="entry name" value="CGI-121"/>
    <property type="match status" value="1"/>
</dbReference>
<dbReference type="EMBL" id="JAZHXJ010000273">
    <property type="protein sequence ID" value="KAL1866240.1"/>
    <property type="molecule type" value="Genomic_DNA"/>
</dbReference>
<accession>A0ABR3WRN6</accession>
<dbReference type="PANTHER" id="PTHR15840">
    <property type="entry name" value="CGI-121 FAMILY MEMBER"/>
    <property type="match status" value="1"/>
</dbReference>
<comment type="function">
    <text evidence="7">Component of the EKC/KEOPS complex that is required for the formation of a threonylcarbamoyl group on adenosine at position 37 (t(6)A37) in tRNAs that read codons beginning with adenine. The complex is probably involved in the transfer of the threonylcarbamoyl moiety of threonylcarbamoyl-AMP (TC-AMP) to the N6 group of A37. CGI121 acts as an allosteric effector that regulates the t(6)A activity of the complex. The EKC/KEOPS complex also promotes both telomere uncapping and telomere elongation. The complex is required for efficient recruitment of transcriptional coactivators. CGI121 is not required for tRNA modification.</text>
</comment>
<dbReference type="Gene3D" id="3.30.2380.10">
    <property type="entry name" value="CGI121/TPRKB"/>
    <property type="match status" value="1"/>
</dbReference>
<keyword evidence="6 8" id="KW-0539">Nucleus</keyword>
<evidence type="ECO:0000313" key="9">
    <source>
        <dbReference type="EMBL" id="KAL1866240.1"/>
    </source>
</evidence>
<dbReference type="InterPro" id="IPR013926">
    <property type="entry name" value="CGI121/TPRKB"/>
</dbReference>
<proteinExistence type="inferred from homology"/>
<dbReference type="InterPro" id="IPR036504">
    <property type="entry name" value="CGI121/TPRKB_sf"/>
</dbReference>